<dbReference type="RefSeq" id="XP_029740079.1">
    <property type="nucleotide sequence ID" value="XM_029883788.1"/>
</dbReference>
<keyword evidence="2" id="KW-1185">Reference proteome</keyword>
<dbReference type="Gene3D" id="3.40.50.2000">
    <property type="entry name" value="Glycogen Phosphorylase B"/>
    <property type="match status" value="1"/>
</dbReference>
<reference evidence="1 2" key="1">
    <citation type="submission" date="2019-05" db="EMBL/GenBank/DDBJ databases">
        <title>Sporisorium graminicola CBS 10092 draft sequencing and annotation.</title>
        <authorList>
            <person name="Solano-Gonzalez S."/>
            <person name="Caddick M.X."/>
            <person name="Darby A."/>
        </authorList>
    </citation>
    <scope>NUCLEOTIDE SEQUENCE [LARGE SCALE GENOMIC DNA]</scope>
    <source>
        <strain evidence="1 2">CBS 10092</strain>
    </source>
</reference>
<sequence>METDRRKIEAEKGYSLITLSEFEGLEYVRFTHWVHDQRRIYKHPALKVVIHHGGGNSFNEAVHYGLAQMVLSQWSDTHEYAILAERFGLGLRSKHAPYIDEKDMVKKMLRLLQGEEAEKIRHNAKVWSMRSRIAGGAPAAARLIEAQALLFSQQKQAKLAASAARLGSDAELESKAAFTPEAGSSAASTVA</sequence>
<organism evidence="1 2">
    <name type="scientific">Sporisorium graminicola</name>
    <dbReference type="NCBI Taxonomy" id="280036"/>
    <lineage>
        <taxon>Eukaryota</taxon>
        <taxon>Fungi</taxon>
        <taxon>Dikarya</taxon>
        <taxon>Basidiomycota</taxon>
        <taxon>Ustilaginomycotina</taxon>
        <taxon>Ustilaginomycetes</taxon>
        <taxon>Ustilaginales</taxon>
        <taxon>Ustilaginaceae</taxon>
        <taxon>Sporisorium</taxon>
    </lineage>
</organism>
<protein>
    <submittedName>
        <fullName evidence="1">Uncharacterized protein</fullName>
    </submittedName>
</protein>
<proteinExistence type="predicted"/>
<comment type="caution">
    <text evidence="1">The sequence shown here is derived from an EMBL/GenBank/DDBJ whole genome shotgun (WGS) entry which is preliminary data.</text>
</comment>
<accession>A0A4U7KU19</accession>
<dbReference type="OrthoDB" id="5835829at2759"/>
<evidence type="ECO:0000313" key="2">
    <source>
        <dbReference type="Proteomes" id="UP000306050"/>
    </source>
</evidence>
<name>A0A4U7KU19_9BASI</name>
<gene>
    <name evidence="1" type="ORF">EX895_003190</name>
</gene>
<dbReference type="AlphaFoldDB" id="A0A4U7KU19"/>
<dbReference type="GeneID" id="40726085"/>
<dbReference type="KEGG" id="sgra:EX895_003190"/>
<dbReference type="SUPFAM" id="SSF53756">
    <property type="entry name" value="UDP-Glycosyltransferase/glycogen phosphorylase"/>
    <property type="match status" value="1"/>
</dbReference>
<dbReference type="EMBL" id="SRRM01000011">
    <property type="protein sequence ID" value="TKY88094.1"/>
    <property type="molecule type" value="Genomic_DNA"/>
</dbReference>
<evidence type="ECO:0000313" key="1">
    <source>
        <dbReference type="EMBL" id="TKY88094.1"/>
    </source>
</evidence>
<dbReference type="Proteomes" id="UP000306050">
    <property type="component" value="Chromosome SGRAM_19"/>
</dbReference>